<evidence type="ECO:0000313" key="5">
    <source>
        <dbReference type="Proteomes" id="UP000054935"/>
    </source>
</evidence>
<evidence type="ECO:0000256" key="3">
    <source>
        <dbReference type="ARBA" id="ARBA00022989"/>
    </source>
</evidence>
<organism evidence="4 5">
    <name type="scientific">Tropicibacter naphthalenivorans</name>
    <dbReference type="NCBI Taxonomy" id="441103"/>
    <lineage>
        <taxon>Bacteria</taxon>
        <taxon>Pseudomonadati</taxon>
        <taxon>Pseudomonadota</taxon>
        <taxon>Alphaproteobacteria</taxon>
        <taxon>Rhodobacterales</taxon>
        <taxon>Roseobacteraceae</taxon>
        <taxon>Tropicibacter</taxon>
    </lineage>
</organism>
<dbReference type="AlphaFoldDB" id="A0A0P1G605"/>
<evidence type="ECO:0000313" key="4">
    <source>
        <dbReference type="EMBL" id="CUH77020.1"/>
    </source>
</evidence>
<dbReference type="PANTHER" id="PTHR21461:SF69">
    <property type="entry name" value="GLYCOSYLTRANSFERASE FAMILY 92 PROTEIN"/>
    <property type="match status" value="1"/>
</dbReference>
<accession>A0A0P1G605</accession>
<dbReference type="Pfam" id="PF13704">
    <property type="entry name" value="Glyco_tranf_2_4"/>
    <property type="match status" value="1"/>
</dbReference>
<evidence type="ECO:0000256" key="1">
    <source>
        <dbReference type="ARBA" id="ARBA00004167"/>
    </source>
</evidence>
<dbReference type="EMBL" id="CYSE01000002">
    <property type="protein sequence ID" value="CUH77020.1"/>
    <property type="molecule type" value="Genomic_DNA"/>
</dbReference>
<keyword evidence="3" id="KW-1133">Transmembrane helix</keyword>
<dbReference type="RefSeq" id="WP_058246773.1">
    <property type="nucleotide sequence ID" value="NZ_CYSE01000002.1"/>
</dbReference>
<keyword evidence="3" id="KW-0472">Membrane</keyword>
<dbReference type="Proteomes" id="UP000054935">
    <property type="component" value="Unassembled WGS sequence"/>
</dbReference>
<dbReference type="STRING" id="441103.TRN7648_01251"/>
<name>A0A0P1G605_9RHOB</name>
<gene>
    <name evidence="4" type="ORF">TRN7648_01251</name>
</gene>
<dbReference type="GO" id="GO:0016020">
    <property type="term" value="C:membrane"/>
    <property type="evidence" value="ECO:0007669"/>
    <property type="project" value="UniProtKB-SubCell"/>
</dbReference>
<dbReference type="GO" id="GO:0016757">
    <property type="term" value="F:glycosyltransferase activity"/>
    <property type="evidence" value="ECO:0007669"/>
    <property type="project" value="TreeGrafter"/>
</dbReference>
<dbReference type="InterPro" id="IPR029044">
    <property type="entry name" value="Nucleotide-diphossugar_trans"/>
</dbReference>
<dbReference type="SUPFAM" id="SSF53448">
    <property type="entry name" value="Nucleotide-diphospho-sugar transferases"/>
    <property type="match status" value="1"/>
</dbReference>
<protein>
    <recommendedName>
        <fullName evidence="6">Glycosyl transferase family 2</fullName>
    </recommendedName>
</protein>
<evidence type="ECO:0000256" key="2">
    <source>
        <dbReference type="ARBA" id="ARBA00022692"/>
    </source>
</evidence>
<evidence type="ECO:0008006" key="6">
    <source>
        <dbReference type="Google" id="ProtNLM"/>
    </source>
</evidence>
<reference evidence="4 5" key="1">
    <citation type="submission" date="2015-09" db="EMBL/GenBank/DDBJ databases">
        <authorList>
            <consortium name="Swine Surveillance"/>
        </authorList>
    </citation>
    <scope>NUCLEOTIDE SEQUENCE [LARGE SCALE GENOMIC DNA]</scope>
    <source>
        <strain evidence="4 5">CECT 7648</strain>
    </source>
</reference>
<dbReference type="PANTHER" id="PTHR21461">
    <property type="entry name" value="GLYCOSYLTRANSFERASE FAMILY 92 PROTEIN"/>
    <property type="match status" value="1"/>
</dbReference>
<keyword evidence="2" id="KW-0812">Transmembrane</keyword>
<dbReference type="Gene3D" id="3.90.550.10">
    <property type="entry name" value="Spore Coat Polysaccharide Biosynthesis Protein SpsA, Chain A"/>
    <property type="match status" value="1"/>
</dbReference>
<proteinExistence type="predicted"/>
<sequence length="351" mass="39245">MAAPTITAVLCVRNEGAFLLDWMAHHLAAGVTHVVALSNDCDDGTDAILDRLEAMGLVTHLRNDGPYDKGGIQFTGLKAADKLNAVKRADWLLALDIDEFVNVHVGDRTLPALIDHLPDADAITLTWRLFGNAGVVRYQDTPVTQQFTRAAPEVMYWPWRAAMFKTLYRNTGIYRKLGVHRPRNPDPARVDGARWFDAHGRELDGQFRKRRIFSNYGRPMYGLAQLNHYPLGAMESYLLKADRGRAVHSDHVLGMDYWVERNWCEAEDTSVTQLAGVAEKRAEFAADPVLSDLHSSAVTWRHARFDALMALEPMRALFARLLMTPPARPIPLEAAQVLATHATRAKQAEGD</sequence>
<comment type="subcellular location">
    <subcellularLocation>
        <location evidence="1">Membrane</location>
        <topology evidence="1">Single-pass membrane protein</topology>
    </subcellularLocation>
</comment>
<dbReference type="GO" id="GO:0005737">
    <property type="term" value="C:cytoplasm"/>
    <property type="evidence" value="ECO:0007669"/>
    <property type="project" value="TreeGrafter"/>
</dbReference>
<keyword evidence="5" id="KW-1185">Reference proteome</keyword>
<dbReference type="OrthoDB" id="1997677at2"/>